<accession>A0A2S4PQP8</accession>
<protein>
    <submittedName>
        <fullName evidence="2">Uncharacterized protein</fullName>
    </submittedName>
</protein>
<evidence type="ECO:0000313" key="2">
    <source>
        <dbReference type="EMBL" id="POS84362.1"/>
    </source>
</evidence>
<feature type="non-terminal residue" evidence="2">
    <location>
        <position position="77"/>
    </location>
</feature>
<proteinExistence type="predicted"/>
<name>A0A2S4PQP8_9PEZI</name>
<sequence length="77" mass="8219">IDSIAPSTSARSTPLTPSAPQTQPTFPPLTTSSNSVVNEKENSARAPRKILNPAAPSKRAAQYFTDATSRSPRNETH</sequence>
<feature type="region of interest" description="Disordered" evidence="1">
    <location>
        <begin position="1"/>
        <end position="77"/>
    </location>
</feature>
<feature type="compositionally biased region" description="Polar residues" evidence="1">
    <location>
        <begin position="1"/>
        <end position="19"/>
    </location>
</feature>
<dbReference type="AlphaFoldDB" id="A0A2S4PQP8"/>
<organism evidence="2 3">
    <name type="scientific">Erysiphe pulchra</name>
    <dbReference type="NCBI Taxonomy" id="225359"/>
    <lineage>
        <taxon>Eukaryota</taxon>
        <taxon>Fungi</taxon>
        <taxon>Dikarya</taxon>
        <taxon>Ascomycota</taxon>
        <taxon>Pezizomycotina</taxon>
        <taxon>Leotiomycetes</taxon>
        <taxon>Erysiphales</taxon>
        <taxon>Erysiphaceae</taxon>
        <taxon>Erysiphe</taxon>
    </lineage>
</organism>
<feature type="compositionally biased region" description="Low complexity" evidence="1">
    <location>
        <begin position="20"/>
        <end position="37"/>
    </location>
</feature>
<evidence type="ECO:0000313" key="3">
    <source>
        <dbReference type="Proteomes" id="UP000237438"/>
    </source>
</evidence>
<reference evidence="2 3" key="1">
    <citation type="submission" date="2017-10" db="EMBL/GenBank/DDBJ databases">
        <title>Development of genomic resources for the powdery mildew, Erysiphe pulchra.</title>
        <authorList>
            <person name="Wadl P.A."/>
            <person name="Mack B.M."/>
            <person name="Moore G."/>
            <person name="Beltz S.B."/>
        </authorList>
    </citation>
    <scope>NUCLEOTIDE SEQUENCE [LARGE SCALE GENOMIC DNA]</scope>
    <source>
        <strain evidence="2">Cflorida</strain>
    </source>
</reference>
<keyword evidence="3" id="KW-1185">Reference proteome</keyword>
<evidence type="ECO:0000256" key="1">
    <source>
        <dbReference type="SAM" id="MobiDB-lite"/>
    </source>
</evidence>
<dbReference type="Proteomes" id="UP000237438">
    <property type="component" value="Unassembled WGS sequence"/>
</dbReference>
<dbReference type="EMBL" id="PEDP01001052">
    <property type="protein sequence ID" value="POS84362.1"/>
    <property type="molecule type" value="Genomic_DNA"/>
</dbReference>
<gene>
    <name evidence="2" type="ORF">EPUL_004954</name>
</gene>
<comment type="caution">
    <text evidence="2">The sequence shown here is derived from an EMBL/GenBank/DDBJ whole genome shotgun (WGS) entry which is preliminary data.</text>
</comment>
<feature type="non-terminal residue" evidence="2">
    <location>
        <position position="1"/>
    </location>
</feature>